<dbReference type="CDD" id="cd13128">
    <property type="entry name" value="MATE_Wzx_like"/>
    <property type="match status" value="1"/>
</dbReference>
<sequence>MRKRLFDRLLSDSSFAEIANKGGAFFVFKILALLLNYAFSVVVVRHFGDSVFGFVTLGFTILMMTSAFSRFGFDIVLTKIFALEDDLNYKSIYYKSLGLTGAMSVVLAAIIYFNAGWIAGAIFSKPDFEVYLRWTAIAIPLWTLIPINASVFRGLKKNNLFAFFGGFGRFSLTLVIFLAYTLFLFDENQVESPLIAHFLALGVLLLLSSALVQRYFGGMNYSKAASFLKQLAISFPIFISTTVMIALLWADKLLLGIYVSEDNVGIYEISAKLAFLIGFNLEALNSILSPKISRAFAKGEIKRMQADISFSVRLSAAISVLTLIGLVLFSDLLLSFFGPEFARGKPVILIVCIGQMFNVLCGPVANIMQMTGYQSLLSRVIVIALIVNIGLNIWLIPVYGIVGAAWATTITYTFWNVSCAYLIQKNLGIVSYFNPMQLFKK</sequence>
<dbReference type="OrthoDB" id="824226at2"/>
<dbReference type="PANTHER" id="PTHR30250">
    <property type="entry name" value="PST FAMILY PREDICTED COLANIC ACID TRANSPORTER"/>
    <property type="match status" value="1"/>
</dbReference>
<proteinExistence type="predicted"/>
<feature type="transmembrane region" description="Helical" evidence="6">
    <location>
        <begin position="269"/>
        <end position="289"/>
    </location>
</feature>
<feature type="transmembrane region" description="Helical" evidence="6">
    <location>
        <begin position="195"/>
        <end position="216"/>
    </location>
</feature>
<keyword evidence="8" id="KW-1185">Reference proteome</keyword>
<dbReference type="PANTHER" id="PTHR30250:SF11">
    <property type="entry name" value="O-ANTIGEN TRANSPORTER-RELATED"/>
    <property type="match status" value="1"/>
</dbReference>
<evidence type="ECO:0000256" key="4">
    <source>
        <dbReference type="ARBA" id="ARBA00022989"/>
    </source>
</evidence>
<evidence type="ECO:0000256" key="5">
    <source>
        <dbReference type="ARBA" id="ARBA00023136"/>
    </source>
</evidence>
<feature type="transmembrane region" description="Helical" evidence="6">
    <location>
        <begin position="51"/>
        <end position="71"/>
    </location>
</feature>
<feature type="transmembrane region" description="Helical" evidence="6">
    <location>
        <begin position="228"/>
        <end position="249"/>
    </location>
</feature>
<evidence type="ECO:0000256" key="6">
    <source>
        <dbReference type="SAM" id="Phobius"/>
    </source>
</evidence>
<accession>A0A2S7KS80</accession>
<keyword evidence="5 6" id="KW-0472">Membrane</keyword>
<dbReference type="GO" id="GO:0005886">
    <property type="term" value="C:plasma membrane"/>
    <property type="evidence" value="ECO:0007669"/>
    <property type="project" value="UniProtKB-SubCell"/>
</dbReference>
<feature type="transmembrane region" description="Helical" evidence="6">
    <location>
        <begin position="21"/>
        <end position="39"/>
    </location>
</feature>
<dbReference type="Pfam" id="PF01943">
    <property type="entry name" value="Polysacc_synt"/>
    <property type="match status" value="1"/>
</dbReference>
<evidence type="ECO:0000256" key="2">
    <source>
        <dbReference type="ARBA" id="ARBA00022475"/>
    </source>
</evidence>
<evidence type="ECO:0000313" key="7">
    <source>
        <dbReference type="EMBL" id="PQB05484.1"/>
    </source>
</evidence>
<evidence type="ECO:0000256" key="3">
    <source>
        <dbReference type="ARBA" id="ARBA00022692"/>
    </source>
</evidence>
<feature type="transmembrane region" description="Helical" evidence="6">
    <location>
        <begin position="92"/>
        <end position="119"/>
    </location>
</feature>
<feature type="transmembrane region" description="Helical" evidence="6">
    <location>
        <begin position="131"/>
        <end position="149"/>
    </location>
</feature>
<evidence type="ECO:0000313" key="8">
    <source>
        <dbReference type="Proteomes" id="UP000239800"/>
    </source>
</evidence>
<protein>
    <submittedName>
        <fullName evidence="7">Uncharacterized protein</fullName>
    </submittedName>
</protein>
<gene>
    <name evidence="7" type="ORF">BST85_11720</name>
</gene>
<dbReference type="Proteomes" id="UP000239800">
    <property type="component" value="Unassembled WGS sequence"/>
</dbReference>
<feature type="transmembrane region" description="Helical" evidence="6">
    <location>
        <begin position="412"/>
        <end position="433"/>
    </location>
</feature>
<evidence type="ECO:0000256" key="1">
    <source>
        <dbReference type="ARBA" id="ARBA00004651"/>
    </source>
</evidence>
<reference evidence="7 8" key="1">
    <citation type="submission" date="2016-11" db="EMBL/GenBank/DDBJ databases">
        <title>Trade-off between light-utilization and light-protection in marine flavobacteria.</title>
        <authorList>
            <person name="Kumagai Y."/>
        </authorList>
    </citation>
    <scope>NUCLEOTIDE SEQUENCE [LARGE SCALE GENOMIC DNA]</scope>
    <source>
        <strain evidence="7 8">NBRC 107741</strain>
    </source>
</reference>
<name>A0A2S7KS80_9FLAO</name>
<keyword evidence="2" id="KW-1003">Cell membrane</keyword>
<comment type="subcellular location">
    <subcellularLocation>
        <location evidence="1">Cell membrane</location>
        <topology evidence="1">Multi-pass membrane protein</topology>
    </subcellularLocation>
</comment>
<comment type="caution">
    <text evidence="7">The sequence shown here is derived from an EMBL/GenBank/DDBJ whole genome shotgun (WGS) entry which is preliminary data.</text>
</comment>
<feature type="transmembrane region" description="Helical" evidence="6">
    <location>
        <begin position="161"/>
        <end position="183"/>
    </location>
</feature>
<dbReference type="RefSeq" id="WP_104813427.1">
    <property type="nucleotide sequence ID" value="NZ_MQUB01000001.1"/>
</dbReference>
<feature type="transmembrane region" description="Helical" evidence="6">
    <location>
        <begin position="310"/>
        <end position="334"/>
    </location>
</feature>
<dbReference type="InterPro" id="IPR002797">
    <property type="entry name" value="Polysacc_synth"/>
</dbReference>
<keyword evidence="3 6" id="KW-0812">Transmembrane</keyword>
<dbReference type="AlphaFoldDB" id="A0A2S7KS80"/>
<dbReference type="EMBL" id="MQUB01000001">
    <property type="protein sequence ID" value="PQB05484.1"/>
    <property type="molecule type" value="Genomic_DNA"/>
</dbReference>
<organism evidence="7 8">
    <name type="scientific">Aureitalea marina</name>
    <dbReference type="NCBI Taxonomy" id="930804"/>
    <lineage>
        <taxon>Bacteria</taxon>
        <taxon>Pseudomonadati</taxon>
        <taxon>Bacteroidota</taxon>
        <taxon>Flavobacteriia</taxon>
        <taxon>Flavobacteriales</taxon>
        <taxon>Flavobacteriaceae</taxon>
        <taxon>Aureitalea</taxon>
    </lineage>
</organism>
<keyword evidence="4 6" id="KW-1133">Transmembrane helix</keyword>
<feature type="transmembrane region" description="Helical" evidence="6">
    <location>
        <begin position="380"/>
        <end position="406"/>
    </location>
</feature>
<feature type="transmembrane region" description="Helical" evidence="6">
    <location>
        <begin position="346"/>
        <end position="368"/>
    </location>
</feature>
<dbReference type="InterPro" id="IPR050833">
    <property type="entry name" value="Poly_Biosynth_Transport"/>
</dbReference>